<keyword evidence="3" id="KW-1185">Reference proteome</keyword>
<sequence>MEKRKIGKGSTSANAGLLQYINDRSLTAAIHRFGEDKAVRHYSLFQKAVQIVREEIIPKIGTGLDYCTRNSLYFASTKADEDFLIKEYQTLKQYKFPVEFYTREMIQKAFSFSKPAALVSKSEAEINPLKYTHALFKFAAEAGVKVYEETEIIGKTRSSEDYHVVTSNGHTIRAKYLVYSIGYEASHQISVTNAFLTTSYCIVTNPLNIKNWKDRMLIWETARPYLYVRTTQDNRIIAGGLDEDTDLKDCLS</sequence>
<name>A0ABS2QK17_9BACI</name>
<dbReference type="SUPFAM" id="SSF51905">
    <property type="entry name" value="FAD/NAD(P)-binding domain"/>
    <property type="match status" value="1"/>
</dbReference>
<dbReference type="InterPro" id="IPR006076">
    <property type="entry name" value="FAD-dep_OxRdtase"/>
</dbReference>
<dbReference type="EMBL" id="JAFBFI010000010">
    <property type="protein sequence ID" value="MBM7693104.1"/>
    <property type="molecule type" value="Genomic_DNA"/>
</dbReference>
<evidence type="ECO:0000259" key="1">
    <source>
        <dbReference type="Pfam" id="PF01266"/>
    </source>
</evidence>
<evidence type="ECO:0000313" key="2">
    <source>
        <dbReference type="EMBL" id="MBM7693104.1"/>
    </source>
</evidence>
<accession>A0ABS2QK17</accession>
<dbReference type="PANTHER" id="PTHR13847">
    <property type="entry name" value="SARCOSINE DEHYDROGENASE-RELATED"/>
    <property type="match status" value="1"/>
</dbReference>
<dbReference type="Gene3D" id="3.50.50.60">
    <property type="entry name" value="FAD/NAD(P)-binding domain"/>
    <property type="match status" value="1"/>
</dbReference>
<comment type="caution">
    <text evidence="2">The sequence shown here is derived from an EMBL/GenBank/DDBJ whole genome shotgun (WGS) entry which is preliminary data.</text>
</comment>
<protein>
    <submittedName>
        <fullName evidence="2">Glycine/D-amino acid oxidase-like deaminating enzyme</fullName>
    </submittedName>
</protein>
<dbReference type="Pfam" id="PF01266">
    <property type="entry name" value="DAO"/>
    <property type="match status" value="1"/>
</dbReference>
<reference evidence="2 3" key="1">
    <citation type="submission" date="2021-01" db="EMBL/GenBank/DDBJ databases">
        <title>Genomic Encyclopedia of Type Strains, Phase IV (KMG-IV): sequencing the most valuable type-strain genomes for metagenomic binning, comparative biology and taxonomic classification.</title>
        <authorList>
            <person name="Goeker M."/>
        </authorList>
    </citation>
    <scope>NUCLEOTIDE SEQUENCE [LARGE SCALE GENOMIC DNA]</scope>
    <source>
        <strain evidence="2 3">DSM 105482</strain>
    </source>
</reference>
<proteinExistence type="predicted"/>
<feature type="domain" description="FAD dependent oxidoreductase" evidence="1">
    <location>
        <begin position="2"/>
        <end position="243"/>
    </location>
</feature>
<dbReference type="Gene3D" id="3.30.9.10">
    <property type="entry name" value="D-Amino Acid Oxidase, subunit A, domain 2"/>
    <property type="match status" value="1"/>
</dbReference>
<dbReference type="Proteomes" id="UP000823486">
    <property type="component" value="Unassembled WGS sequence"/>
</dbReference>
<dbReference type="InterPro" id="IPR036188">
    <property type="entry name" value="FAD/NAD-bd_sf"/>
</dbReference>
<evidence type="ECO:0000313" key="3">
    <source>
        <dbReference type="Proteomes" id="UP000823486"/>
    </source>
</evidence>
<dbReference type="PANTHER" id="PTHR13847:SF201">
    <property type="entry name" value="PUTATIBE OXIDOREDUCTASE"/>
    <property type="match status" value="1"/>
</dbReference>
<gene>
    <name evidence="2" type="ORF">JOC77_002543</name>
</gene>
<organism evidence="2 3">
    <name type="scientific">Peribacillus deserti</name>
    <dbReference type="NCBI Taxonomy" id="673318"/>
    <lineage>
        <taxon>Bacteria</taxon>
        <taxon>Bacillati</taxon>
        <taxon>Bacillota</taxon>
        <taxon>Bacilli</taxon>
        <taxon>Bacillales</taxon>
        <taxon>Bacillaceae</taxon>
        <taxon>Peribacillus</taxon>
    </lineage>
</organism>